<dbReference type="RefSeq" id="WP_114296744.1">
    <property type="nucleotide sequence ID" value="NZ_QPJT01000004.1"/>
</dbReference>
<keyword evidence="2" id="KW-0805">Transcription regulation</keyword>
<sequence>MAQRVSMEDVAKRLGVSKYAVSLAMRGLPGIGGETRSRILKEAEDMGYVYKRGAGGEDENNIKNICIIISKNVRESEGFFEYIQYGIEKEARANKINCIVFCCDEGSDGYEVPLSLKQKMVCGVIVVGGIERSYISELKKYNISIVIVDHYFEDALADCVLTDNINGAFSAVSYLIELGHTEIGFCGDIYEAPSFFDRWLGYVKALKRFNIEHREALYIKSPEAWNPKAAMPTAIICCNDKNAIELVKLCGLKGIRIPQDVSVIGFDDIPSAARITPELTTVRVMKEEMGVKALRRVLSRMGDPGDAGQNIIIPTRIIKRKSAAGLNIKTEGSPKGE</sequence>
<dbReference type="Gene3D" id="1.10.260.40">
    <property type="entry name" value="lambda repressor-like DNA-binding domains"/>
    <property type="match status" value="1"/>
</dbReference>
<dbReference type="PROSITE" id="PS50932">
    <property type="entry name" value="HTH_LACI_2"/>
    <property type="match status" value="1"/>
</dbReference>
<dbReference type="Pfam" id="PF13377">
    <property type="entry name" value="Peripla_BP_3"/>
    <property type="match status" value="1"/>
</dbReference>
<dbReference type="GO" id="GO:0000976">
    <property type="term" value="F:transcription cis-regulatory region binding"/>
    <property type="evidence" value="ECO:0007669"/>
    <property type="project" value="TreeGrafter"/>
</dbReference>
<keyword evidence="7" id="KW-1185">Reference proteome</keyword>
<evidence type="ECO:0000256" key="1">
    <source>
        <dbReference type="ARBA" id="ARBA00022491"/>
    </source>
</evidence>
<comment type="caution">
    <text evidence="6">The sequence shown here is derived from an EMBL/GenBank/DDBJ whole genome shotgun (WGS) entry which is preliminary data.</text>
</comment>
<dbReference type="Gene3D" id="3.40.50.2300">
    <property type="match status" value="2"/>
</dbReference>
<proteinExistence type="predicted"/>
<dbReference type="InterPro" id="IPR000843">
    <property type="entry name" value="HTH_LacI"/>
</dbReference>
<feature type="domain" description="HTH lacI-type" evidence="5">
    <location>
        <begin position="5"/>
        <end position="49"/>
    </location>
</feature>
<evidence type="ECO:0000259" key="5">
    <source>
        <dbReference type="PROSITE" id="PS50932"/>
    </source>
</evidence>
<keyword evidence="3" id="KW-0238">DNA-binding</keyword>
<dbReference type="PANTHER" id="PTHR30146:SF148">
    <property type="entry name" value="HTH-TYPE TRANSCRIPTIONAL REPRESSOR PURR-RELATED"/>
    <property type="match status" value="1"/>
</dbReference>
<reference evidence="6 7" key="1">
    <citation type="submission" date="2018-07" db="EMBL/GenBank/DDBJ databases">
        <title>Genomic Encyclopedia of Type Strains, Phase IV (KMG-IV): sequencing the most valuable type-strain genomes for metagenomic binning, comparative biology and taxonomic classification.</title>
        <authorList>
            <person name="Goeker M."/>
        </authorList>
    </citation>
    <scope>NUCLEOTIDE SEQUENCE [LARGE SCALE GENOMIC DNA]</scope>
    <source>
        <strain evidence="6 7">DSM 27016</strain>
    </source>
</reference>
<dbReference type="InterPro" id="IPR010982">
    <property type="entry name" value="Lambda_DNA-bd_dom_sf"/>
</dbReference>
<dbReference type="GO" id="GO:0003700">
    <property type="term" value="F:DNA-binding transcription factor activity"/>
    <property type="evidence" value="ECO:0007669"/>
    <property type="project" value="TreeGrafter"/>
</dbReference>
<evidence type="ECO:0000256" key="2">
    <source>
        <dbReference type="ARBA" id="ARBA00023015"/>
    </source>
</evidence>
<evidence type="ECO:0000313" key="7">
    <source>
        <dbReference type="Proteomes" id="UP000253034"/>
    </source>
</evidence>
<dbReference type="SUPFAM" id="SSF53822">
    <property type="entry name" value="Periplasmic binding protein-like I"/>
    <property type="match status" value="1"/>
</dbReference>
<dbReference type="SMART" id="SM00354">
    <property type="entry name" value="HTH_LACI"/>
    <property type="match status" value="1"/>
</dbReference>
<dbReference type="PANTHER" id="PTHR30146">
    <property type="entry name" value="LACI-RELATED TRANSCRIPTIONAL REPRESSOR"/>
    <property type="match status" value="1"/>
</dbReference>
<evidence type="ECO:0000256" key="4">
    <source>
        <dbReference type="ARBA" id="ARBA00023163"/>
    </source>
</evidence>
<protein>
    <submittedName>
        <fullName evidence="6">LacI family transcriptional regulator</fullName>
    </submittedName>
</protein>
<dbReference type="EMBL" id="QPJT01000004">
    <property type="protein sequence ID" value="RCX18899.1"/>
    <property type="molecule type" value="Genomic_DNA"/>
</dbReference>
<dbReference type="OrthoDB" id="43195at2"/>
<gene>
    <name evidence="6" type="ORF">DFR58_104170</name>
</gene>
<dbReference type="AlphaFoldDB" id="A0A369BBJ4"/>
<name>A0A369BBJ4_9FIRM</name>
<dbReference type="CDD" id="cd01392">
    <property type="entry name" value="HTH_LacI"/>
    <property type="match status" value="1"/>
</dbReference>
<dbReference type="InterPro" id="IPR046335">
    <property type="entry name" value="LacI/GalR-like_sensor"/>
</dbReference>
<keyword evidence="4" id="KW-0804">Transcription</keyword>
<dbReference type="Proteomes" id="UP000253034">
    <property type="component" value="Unassembled WGS sequence"/>
</dbReference>
<evidence type="ECO:0000313" key="6">
    <source>
        <dbReference type="EMBL" id="RCX18899.1"/>
    </source>
</evidence>
<dbReference type="SUPFAM" id="SSF47413">
    <property type="entry name" value="lambda repressor-like DNA-binding domains"/>
    <property type="match status" value="1"/>
</dbReference>
<dbReference type="InterPro" id="IPR028082">
    <property type="entry name" value="Peripla_BP_I"/>
</dbReference>
<keyword evidence="1" id="KW-0678">Repressor</keyword>
<accession>A0A369BBJ4</accession>
<evidence type="ECO:0000256" key="3">
    <source>
        <dbReference type="ARBA" id="ARBA00023125"/>
    </source>
</evidence>
<organism evidence="6 7">
    <name type="scientific">Anaerobacterium chartisolvens</name>
    <dbReference type="NCBI Taxonomy" id="1297424"/>
    <lineage>
        <taxon>Bacteria</taxon>
        <taxon>Bacillati</taxon>
        <taxon>Bacillota</taxon>
        <taxon>Clostridia</taxon>
        <taxon>Eubacteriales</taxon>
        <taxon>Oscillospiraceae</taxon>
        <taxon>Anaerobacterium</taxon>
    </lineage>
</organism>